<organism evidence="1 2">
    <name type="scientific">Salsuginibacillus halophilus</name>
    <dbReference type="NCBI Taxonomy" id="517424"/>
    <lineage>
        <taxon>Bacteria</taxon>
        <taxon>Bacillati</taxon>
        <taxon>Bacillota</taxon>
        <taxon>Bacilli</taxon>
        <taxon>Bacillales</taxon>
        <taxon>Bacillaceae</taxon>
        <taxon>Salsuginibacillus</taxon>
    </lineage>
</organism>
<gene>
    <name evidence="1" type="ORF">B0H94_101189</name>
</gene>
<name>A0A2P8HYJ0_9BACI</name>
<dbReference type="EMBL" id="PYAV01000001">
    <property type="protein sequence ID" value="PSL51279.1"/>
    <property type="molecule type" value="Genomic_DNA"/>
</dbReference>
<protein>
    <submittedName>
        <fullName evidence="1">Uncharacterized protein</fullName>
    </submittedName>
</protein>
<dbReference type="RefSeq" id="WP_282432524.1">
    <property type="nucleotide sequence ID" value="NZ_PYAV01000001.1"/>
</dbReference>
<dbReference type="AlphaFoldDB" id="A0A2P8HYJ0"/>
<evidence type="ECO:0000313" key="1">
    <source>
        <dbReference type="EMBL" id="PSL51279.1"/>
    </source>
</evidence>
<comment type="caution">
    <text evidence="1">The sequence shown here is derived from an EMBL/GenBank/DDBJ whole genome shotgun (WGS) entry which is preliminary data.</text>
</comment>
<dbReference type="Proteomes" id="UP000242310">
    <property type="component" value="Unassembled WGS sequence"/>
</dbReference>
<sequence length="42" mass="5375">MKRQQEQKRVHIRHENVWSEQEMLWQLRELLYRFYGDEGKKA</sequence>
<accession>A0A2P8HYJ0</accession>
<reference evidence="1 2" key="1">
    <citation type="submission" date="2018-03" db="EMBL/GenBank/DDBJ databases">
        <title>Genomic Encyclopedia of Type Strains, Phase III (KMG-III): the genomes of soil and plant-associated and newly described type strains.</title>
        <authorList>
            <person name="Whitman W."/>
        </authorList>
    </citation>
    <scope>NUCLEOTIDE SEQUENCE [LARGE SCALE GENOMIC DNA]</scope>
    <source>
        <strain evidence="1 2">CGMCC 1.07653</strain>
    </source>
</reference>
<proteinExistence type="predicted"/>
<keyword evidence="2" id="KW-1185">Reference proteome</keyword>
<evidence type="ECO:0000313" key="2">
    <source>
        <dbReference type="Proteomes" id="UP000242310"/>
    </source>
</evidence>